<dbReference type="PANTHER" id="PTHR35601">
    <property type="entry name" value="TOXIN RELE"/>
    <property type="match status" value="1"/>
</dbReference>
<dbReference type="Pfam" id="PF05016">
    <property type="entry name" value="ParE_toxin"/>
    <property type="match status" value="1"/>
</dbReference>
<dbReference type="EMBL" id="CP006997">
    <property type="protein sequence ID" value="AHD24120.1"/>
    <property type="molecule type" value="Genomic_DNA"/>
</dbReference>
<dbReference type="SUPFAM" id="SSF143011">
    <property type="entry name" value="RelE-like"/>
    <property type="match status" value="1"/>
</dbReference>
<keyword evidence="2" id="KW-1277">Toxin-antitoxin system</keyword>
<proteinExistence type="inferred from homology"/>
<name>V9XQ39_9NOCA</name>
<dbReference type="AlphaFoldDB" id="V9XQ39"/>
<reference evidence="3 4" key="1">
    <citation type="journal article" date="2014" name="Genome Announc.">
        <title>Complete Genome of Rhodococcus pyridinivorans SB3094, a Methyl-Ethyl-Ketone-Degrading Bacterium Used for Bioaugmentation.</title>
        <authorList>
            <person name="Dueholm M.S."/>
            <person name="Albertsen M."/>
            <person name="D'Imperio S."/>
            <person name="Tale V.P."/>
            <person name="Lewis D."/>
            <person name="Nielsen P.H."/>
            <person name="Nielsen J.L."/>
        </authorList>
    </citation>
    <scope>NUCLEOTIDE SEQUENCE [LARGE SCALE GENOMIC DNA]</scope>
    <source>
        <strain evidence="4">SB3094</strain>
        <plasmid evidence="4">1</plasmid>
    </source>
</reference>
<dbReference type="InterPro" id="IPR007712">
    <property type="entry name" value="RelE/ParE_toxin"/>
</dbReference>
<accession>V9XQ39</accession>
<dbReference type="Proteomes" id="UP000018781">
    <property type="component" value="Plasmid unnamed"/>
</dbReference>
<dbReference type="GeneID" id="29939960"/>
<evidence type="ECO:0000313" key="4">
    <source>
        <dbReference type="Proteomes" id="UP000018781"/>
    </source>
</evidence>
<dbReference type="RefSeq" id="WP_024100345.1">
    <property type="nucleotide sequence ID" value="NC_023144.1"/>
</dbReference>
<comment type="similarity">
    <text evidence="1">Belongs to the RelE toxin family.</text>
</comment>
<dbReference type="Gene3D" id="3.30.2310.20">
    <property type="entry name" value="RelE-like"/>
    <property type="match status" value="1"/>
</dbReference>
<keyword evidence="3" id="KW-0614">Plasmid</keyword>
<evidence type="ECO:0000313" key="3">
    <source>
        <dbReference type="EMBL" id="AHD24120.1"/>
    </source>
</evidence>
<dbReference type="PANTHER" id="PTHR35601:SF1">
    <property type="entry name" value="TOXIN RELE"/>
    <property type="match status" value="1"/>
</dbReference>
<dbReference type="HOGENOM" id="CLU_155761_1_2_11"/>
<evidence type="ECO:0000256" key="2">
    <source>
        <dbReference type="ARBA" id="ARBA00022649"/>
    </source>
</evidence>
<dbReference type="KEGG" id="rpy:Y013_25700"/>
<dbReference type="PATRIC" id="fig|1435356.3.peg.5178"/>
<sequence>MTDEAPALYDVAIASPARRSLSRLPGRIVHAVVEFISGPLAENPHRLSKPLRNDLAGLRSARRGDYRILLRVDEEHRTILIVDIDHRAHIYRP</sequence>
<dbReference type="InterPro" id="IPR035093">
    <property type="entry name" value="RelE/ParE_toxin_dom_sf"/>
</dbReference>
<dbReference type="eggNOG" id="COG2026">
    <property type="taxonomic scope" value="Bacteria"/>
</dbReference>
<evidence type="ECO:0000256" key="1">
    <source>
        <dbReference type="ARBA" id="ARBA00006226"/>
    </source>
</evidence>
<geneLocation type="plasmid" evidence="4">
    <name>1</name>
</geneLocation>
<protein>
    <submittedName>
        <fullName evidence="3">Toxin RelE</fullName>
    </submittedName>
</protein>
<gene>
    <name evidence="3" type="ORF">Y013_25700</name>
</gene>
<organism evidence="3 4">
    <name type="scientific">Rhodococcus pyridinivorans SB3094</name>
    <dbReference type="NCBI Taxonomy" id="1435356"/>
    <lineage>
        <taxon>Bacteria</taxon>
        <taxon>Bacillati</taxon>
        <taxon>Actinomycetota</taxon>
        <taxon>Actinomycetes</taxon>
        <taxon>Mycobacteriales</taxon>
        <taxon>Nocardiaceae</taxon>
        <taxon>Rhodococcus</taxon>
    </lineage>
</organism>